<gene>
    <name evidence="2" type="ORF">UA08_09420</name>
</gene>
<evidence type="ECO:0000256" key="1">
    <source>
        <dbReference type="SAM" id="SignalP"/>
    </source>
</evidence>
<dbReference type="GeneID" id="31009176"/>
<feature type="signal peptide" evidence="1">
    <location>
        <begin position="1"/>
        <end position="17"/>
    </location>
</feature>
<evidence type="ECO:0000313" key="2">
    <source>
        <dbReference type="EMBL" id="OKL55358.1"/>
    </source>
</evidence>
<dbReference type="EMBL" id="LFMY01000022">
    <property type="protein sequence ID" value="OKL55358.1"/>
    <property type="molecule type" value="Genomic_DNA"/>
</dbReference>
<proteinExistence type="predicted"/>
<accession>A0A1Q5Q664</accession>
<name>A0A1Q5Q664_TALAT</name>
<feature type="chain" id="PRO_5012795797" evidence="1">
    <location>
        <begin position="18"/>
        <end position="114"/>
    </location>
</feature>
<dbReference type="Proteomes" id="UP000214365">
    <property type="component" value="Unassembled WGS sequence"/>
</dbReference>
<keyword evidence="1" id="KW-0732">Signal</keyword>
<reference evidence="2 3" key="1">
    <citation type="submission" date="2015-06" db="EMBL/GenBank/DDBJ databases">
        <title>Talaromyces atroroseus IBT 11181 draft genome.</title>
        <authorList>
            <person name="Rasmussen K.B."/>
            <person name="Rasmussen S."/>
            <person name="Petersen B."/>
            <person name="Sicheritz-Ponten T."/>
            <person name="Mortensen U.H."/>
            <person name="Thrane U."/>
        </authorList>
    </citation>
    <scope>NUCLEOTIDE SEQUENCE [LARGE SCALE GENOMIC DNA]</scope>
    <source>
        <strain evidence="2 3">IBT 11181</strain>
    </source>
</reference>
<dbReference type="RefSeq" id="XP_020115479.1">
    <property type="nucleotide sequence ID" value="XM_020265353.1"/>
</dbReference>
<dbReference type="OrthoDB" id="10477198at2759"/>
<sequence>MSRLSMLVLSLLAVVTASPWQSVESKQVVKRQLPQCAGYGSVCRLDFTNQVNVTKDEFYTEDGDFCTCPVGTVSLPEPYSLLDFELTHGDQCSTVFIDDGNEKFDSYTKHSMLS</sequence>
<comment type="caution">
    <text evidence="2">The sequence shown here is derived from an EMBL/GenBank/DDBJ whole genome shotgun (WGS) entry which is preliminary data.</text>
</comment>
<protein>
    <submittedName>
        <fullName evidence="2">Uncharacterized protein</fullName>
    </submittedName>
</protein>
<dbReference type="AlphaFoldDB" id="A0A1Q5Q664"/>
<keyword evidence="3" id="KW-1185">Reference proteome</keyword>
<evidence type="ECO:0000313" key="3">
    <source>
        <dbReference type="Proteomes" id="UP000214365"/>
    </source>
</evidence>
<organism evidence="2 3">
    <name type="scientific">Talaromyces atroroseus</name>
    <dbReference type="NCBI Taxonomy" id="1441469"/>
    <lineage>
        <taxon>Eukaryota</taxon>
        <taxon>Fungi</taxon>
        <taxon>Dikarya</taxon>
        <taxon>Ascomycota</taxon>
        <taxon>Pezizomycotina</taxon>
        <taxon>Eurotiomycetes</taxon>
        <taxon>Eurotiomycetidae</taxon>
        <taxon>Eurotiales</taxon>
        <taxon>Trichocomaceae</taxon>
        <taxon>Talaromyces</taxon>
        <taxon>Talaromyces sect. Trachyspermi</taxon>
    </lineage>
</organism>